<evidence type="ECO:0000256" key="5">
    <source>
        <dbReference type="ARBA" id="ARBA00022723"/>
    </source>
</evidence>
<keyword evidence="4" id="KW-0808">Transferase</keyword>
<evidence type="ECO:0000256" key="6">
    <source>
        <dbReference type="ARBA" id="ARBA00022771"/>
    </source>
</evidence>
<evidence type="ECO:0000256" key="8">
    <source>
        <dbReference type="ARBA" id="ARBA00023027"/>
    </source>
</evidence>
<dbReference type="Pfam" id="PF08063">
    <property type="entry name" value="Zn_ribbon_PADR1"/>
    <property type="match status" value="1"/>
</dbReference>
<accession>A0ABD2PUD1</accession>
<evidence type="ECO:0000256" key="7">
    <source>
        <dbReference type="ARBA" id="ARBA00022833"/>
    </source>
</evidence>
<feature type="region of interest" description="Disordered" evidence="11">
    <location>
        <begin position="136"/>
        <end position="156"/>
    </location>
</feature>
<dbReference type="Pfam" id="PF21728">
    <property type="entry name" value="PADR1_N"/>
    <property type="match status" value="1"/>
</dbReference>
<dbReference type="GO" id="GO:0008270">
    <property type="term" value="F:zinc ion binding"/>
    <property type="evidence" value="ECO:0007669"/>
    <property type="project" value="UniProtKB-KW"/>
</dbReference>
<keyword evidence="6" id="KW-0863">Zinc-finger</keyword>
<dbReference type="PROSITE" id="PS50064">
    <property type="entry name" value="ZF_PARP_2"/>
    <property type="match status" value="1"/>
</dbReference>
<feature type="domain" description="PARP-type" evidence="12">
    <location>
        <begin position="8"/>
        <end position="52"/>
    </location>
</feature>
<keyword evidence="9" id="KW-0539">Nucleus</keyword>
<comment type="subcellular location">
    <subcellularLocation>
        <location evidence="1">Nucleus</location>
    </subcellularLocation>
</comment>
<evidence type="ECO:0000256" key="2">
    <source>
        <dbReference type="ARBA" id="ARBA00012020"/>
    </source>
</evidence>
<evidence type="ECO:0000256" key="4">
    <source>
        <dbReference type="ARBA" id="ARBA00022679"/>
    </source>
</evidence>
<dbReference type="Gene3D" id="2.20.25.630">
    <property type="match status" value="1"/>
</dbReference>
<proteinExistence type="predicted"/>
<reference evidence="13 14" key="1">
    <citation type="submission" date="2024-11" db="EMBL/GenBank/DDBJ databases">
        <title>Adaptive evolution of stress response genes in parasites aligns with host niche diversity.</title>
        <authorList>
            <person name="Hahn C."/>
            <person name="Resl P."/>
        </authorList>
    </citation>
    <scope>NUCLEOTIDE SEQUENCE [LARGE SCALE GENOMIC DNA]</scope>
    <source>
        <strain evidence="13">EGGRZ-B1_66</strain>
        <tissue evidence="13">Body</tissue>
    </source>
</reference>
<dbReference type="SUPFAM" id="SSF57716">
    <property type="entry name" value="Glucocorticoid receptor-like (DNA-binding domain)"/>
    <property type="match status" value="1"/>
</dbReference>
<evidence type="ECO:0000256" key="10">
    <source>
        <dbReference type="ARBA" id="ARBA00033987"/>
    </source>
</evidence>
<keyword evidence="5" id="KW-0479">Metal-binding</keyword>
<dbReference type="GO" id="GO:0003950">
    <property type="term" value="F:NAD+ poly-ADP-ribosyltransferase activity"/>
    <property type="evidence" value="ECO:0007669"/>
    <property type="project" value="UniProtKB-EC"/>
</dbReference>
<evidence type="ECO:0000313" key="13">
    <source>
        <dbReference type="EMBL" id="KAL3311084.1"/>
    </source>
</evidence>
<keyword evidence="3" id="KW-0328">Glycosyltransferase</keyword>
<dbReference type="PANTHER" id="PTHR10459:SF60">
    <property type="entry name" value="POLY [ADP-RIBOSE] POLYMERASE 2"/>
    <property type="match status" value="1"/>
</dbReference>
<dbReference type="PANTHER" id="PTHR10459">
    <property type="entry name" value="DNA LIGASE"/>
    <property type="match status" value="1"/>
</dbReference>
<evidence type="ECO:0000256" key="1">
    <source>
        <dbReference type="ARBA" id="ARBA00004123"/>
    </source>
</evidence>
<evidence type="ECO:0000313" key="14">
    <source>
        <dbReference type="Proteomes" id="UP001626550"/>
    </source>
</evidence>
<keyword evidence="7" id="KW-0862">Zinc</keyword>
<dbReference type="Gene3D" id="1.10.20.130">
    <property type="match status" value="1"/>
</dbReference>
<evidence type="ECO:0000259" key="12">
    <source>
        <dbReference type="PROSITE" id="PS50064"/>
    </source>
</evidence>
<dbReference type="PROSITE" id="PS52007">
    <property type="entry name" value="PADR1"/>
    <property type="match status" value="1"/>
</dbReference>
<dbReference type="AlphaFoldDB" id="A0ABD2PUD1"/>
<dbReference type="InterPro" id="IPR038650">
    <property type="entry name" value="PADR1_C_dom_sf"/>
</dbReference>
<dbReference type="InterPro" id="IPR036957">
    <property type="entry name" value="Znf_PARP_sf"/>
</dbReference>
<name>A0ABD2PUD1_9PLAT</name>
<gene>
    <name evidence="13" type="primary">PARP1_3</name>
    <name evidence="13" type="ORF">Ciccas_010340</name>
</gene>
<evidence type="ECO:0000256" key="11">
    <source>
        <dbReference type="SAM" id="MobiDB-lite"/>
    </source>
</evidence>
<evidence type="ECO:0000256" key="9">
    <source>
        <dbReference type="ARBA" id="ARBA00023242"/>
    </source>
</evidence>
<evidence type="ECO:0000256" key="3">
    <source>
        <dbReference type="ARBA" id="ARBA00022676"/>
    </source>
</evidence>
<dbReference type="InterPro" id="IPR049296">
    <property type="entry name" value="PARP1-like_PADR1_N"/>
</dbReference>
<dbReference type="SMART" id="SM01335">
    <property type="entry name" value="PADR1"/>
    <property type="match status" value="1"/>
</dbReference>
<dbReference type="EMBL" id="JBJKFK010002451">
    <property type="protein sequence ID" value="KAL3311084.1"/>
    <property type="molecule type" value="Genomic_DNA"/>
</dbReference>
<sequence>MQKAHNFDALIPHWYHFSCFFNKHRVASTAAIQNFDSIRYEDQKKIEEKIESPLSGATKVSKDDLTVRRAKARDKDCLQCGEKPENKVDLVVHNKVATVEIFHAKCFIEARPDVDLRELASYFSLKEEDRTQIDQWLESRPKKRKASTSAEEPKQKMTALDRKLKEQSDGMWKIRQCLDQEVTKDALIGLLEFNDQSVPAGQTRLLDALQDAMYFGALKPCPDCPKGRLYYHNGMFRCNGMIDEWTHCPYSSTKPPRKAFGVPREYCDVPLL</sequence>
<keyword evidence="14" id="KW-1185">Reference proteome</keyword>
<keyword evidence="8" id="KW-0520">NAD</keyword>
<dbReference type="EC" id="2.4.2.30" evidence="2"/>
<dbReference type="InterPro" id="IPR050800">
    <property type="entry name" value="ARTD/PARP"/>
</dbReference>
<dbReference type="Proteomes" id="UP001626550">
    <property type="component" value="Unassembled WGS sequence"/>
</dbReference>
<dbReference type="Gene3D" id="3.30.1740.10">
    <property type="entry name" value="Zinc finger, PARP-type"/>
    <property type="match status" value="1"/>
</dbReference>
<dbReference type="SMART" id="SM01336">
    <property type="entry name" value="zf-PARP"/>
    <property type="match status" value="1"/>
</dbReference>
<dbReference type="InterPro" id="IPR001510">
    <property type="entry name" value="Znf_PARP"/>
</dbReference>
<dbReference type="GO" id="GO:0005634">
    <property type="term" value="C:nucleus"/>
    <property type="evidence" value="ECO:0007669"/>
    <property type="project" value="UniProtKB-SubCell"/>
</dbReference>
<protein>
    <recommendedName>
        <fullName evidence="2">NAD(+) ADP-ribosyltransferase</fullName>
        <ecNumber evidence="2">2.4.2.30</ecNumber>
    </recommendedName>
</protein>
<comment type="catalytic activity">
    <reaction evidence="10">
        <text>NAD(+) + (ADP-D-ribosyl)n-acceptor = nicotinamide + (ADP-D-ribosyl)n+1-acceptor + H(+).</text>
        <dbReference type="EC" id="2.4.2.30"/>
    </reaction>
</comment>
<dbReference type="InterPro" id="IPR012982">
    <property type="entry name" value="PARP1-like_PADR1_Zn_ribbon"/>
</dbReference>
<organism evidence="13 14">
    <name type="scientific">Cichlidogyrus casuarinus</name>
    <dbReference type="NCBI Taxonomy" id="1844966"/>
    <lineage>
        <taxon>Eukaryota</taxon>
        <taxon>Metazoa</taxon>
        <taxon>Spiralia</taxon>
        <taxon>Lophotrochozoa</taxon>
        <taxon>Platyhelminthes</taxon>
        <taxon>Monogenea</taxon>
        <taxon>Monopisthocotylea</taxon>
        <taxon>Dactylogyridea</taxon>
        <taxon>Ancyrocephalidae</taxon>
        <taxon>Cichlidogyrus</taxon>
    </lineage>
</organism>
<comment type="caution">
    <text evidence="13">The sequence shown here is derived from an EMBL/GenBank/DDBJ whole genome shotgun (WGS) entry which is preliminary data.</text>
</comment>